<organism evidence="2 3">
    <name type="scientific">Faecalibacterium langellae</name>
    <dbReference type="NCBI Taxonomy" id="3435293"/>
    <lineage>
        <taxon>Bacteria</taxon>
        <taxon>Bacillati</taxon>
        <taxon>Bacillota</taxon>
        <taxon>Clostridia</taxon>
        <taxon>Eubacteriales</taxon>
        <taxon>Oscillospiraceae</taxon>
        <taxon>Faecalibacterium</taxon>
    </lineage>
</organism>
<feature type="transmembrane region" description="Helical" evidence="1">
    <location>
        <begin position="37"/>
        <end position="55"/>
    </location>
</feature>
<protein>
    <submittedName>
        <fullName evidence="2">Uncharacterized protein</fullName>
    </submittedName>
</protein>
<proteinExistence type="predicted"/>
<dbReference type="Proteomes" id="UP000220752">
    <property type="component" value="Unassembled WGS sequence"/>
</dbReference>
<evidence type="ECO:0000313" key="2">
    <source>
        <dbReference type="EMBL" id="PDX58888.1"/>
    </source>
</evidence>
<accession>A0A2A6ZC12</accession>
<dbReference type="RefSeq" id="WP_097777006.1">
    <property type="nucleotide sequence ID" value="NZ_CP157369.1"/>
</dbReference>
<name>A0A2A6ZC12_9FIRM</name>
<dbReference type="EMBL" id="NMTQ01000021">
    <property type="protein sequence ID" value="PDX58888.1"/>
    <property type="molecule type" value="Genomic_DNA"/>
</dbReference>
<keyword evidence="3" id="KW-1185">Reference proteome</keyword>
<dbReference type="AlphaFoldDB" id="A0A2A6ZC12"/>
<keyword evidence="1" id="KW-1133">Transmembrane helix</keyword>
<sequence length="223" mass="25026">MASYRYERNISPEDLVPEKTRELTPAEARANWWHYHWYYVVLIAAAVLAVGYFVWSRVTEVKPDYTVAVVGRIDPDAAFLSEVETKLEAAADDVNGDGKVKVNVKSIWLALDYDGQDSSLRKLMESSEDKLNSDFYLCESMIFIVDDPAAMEQRYGCFRLLDGTDPQEGDSLSVSDFAVLLDDTALAGVQSKSGAEWYVARRLSEGVEEESLTTGDALWEKLI</sequence>
<gene>
    <name evidence="2" type="ORF">CGS46_05160</name>
</gene>
<evidence type="ECO:0000313" key="3">
    <source>
        <dbReference type="Proteomes" id="UP000220752"/>
    </source>
</evidence>
<keyword evidence="1" id="KW-0472">Membrane</keyword>
<comment type="caution">
    <text evidence="2">The sequence shown here is derived from an EMBL/GenBank/DDBJ whole genome shotgun (WGS) entry which is preliminary data.</text>
</comment>
<evidence type="ECO:0000256" key="1">
    <source>
        <dbReference type="SAM" id="Phobius"/>
    </source>
</evidence>
<reference evidence="2 3" key="1">
    <citation type="journal article" date="2017" name="Front. Microbiol.">
        <title>New Insights into the Diversity of the Genus Faecalibacterium.</title>
        <authorList>
            <person name="Benevides L."/>
            <person name="Burman S."/>
            <person name="Martin R."/>
            <person name="Robert V."/>
            <person name="Thomas M."/>
            <person name="Miquel S."/>
            <person name="Chain F."/>
            <person name="Sokol H."/>
            <person name="Bermudez-Humaran L.G."/>
            <person name="Morrison M."/>
            <person name="Langella P."/>
            <person name="Azevedo V.A."/>
            <person name="Chatel J.M."/>
            <person name="Soares S."/>
        </authorList>
    </citation>
    <scope>NUCLEOTIDE SEQUENCE [LARGE SCALE GENOMIC DNA]</scope>
    <source>
        <strain evidence="3">CNCM I-4540</strain>
    </source>
</reference>
<keyword evidence="1" id="KW-0812">Transmembrane</keyword>